<feature type="domain" description="AB hydrolase-1" evidence="2">
    <location>
        <begin position="73"/>
        <end position="321"/>
    </location>
</feature>
<dbReference type="EMBL" id="KQ086308">
    <property type="protein sequence ID" value="KLO05439.1"/>
    <property type="molecule type" value="Genomic_DNA"/>
</dbReference>
<keyword evidence="3" id="KW-0378">Hydrolase</keyword>
<proteinExistence type="predicted"/>
<dbReference type="InParanoid" id="A0A0H2R179"/>
<dbReference type="Proteomes" id="UP000053477">
    <property type="component" value="Unassembled WGS sequence"/>
</dbReference>
<dbReference type="OrthoDB" id="408373at2759"/>
<accession>A0A0H2R179</accession>
<gene>
    <name evidence="3" type="ORF">SCHPADRAFT_896252</name>
</gene>
<organism evidence="3 4">
    <name type="scientific">Schizopora paradoxa</name>
    <dbReference type="NCBI Taxonomy" id="27342"/>
    <lineage>
        <taxon>Eukaryota</taxon>
        <taxon>Fungi</taxon>
        <taxon>Dikarya</taxon>
        <taxon>Basidiomycota</taxon>
        <taxon>Agaricomycotina</taxon>
        <taxon>Agaricomycetes</taxon>
        <taxon>Hymenochaetales</taxon>
        <taxon>Schizoporaceae</taxon>
        <taxon>Schizopora</taxon>
    </lineage>
</organism>
<dbReference type="Pfam" id="PF12697">
    <property type="entry name" value="Abhydrolase_6"/>
    <property type="match status" value="1"/>
</dbReference>
<dbReference type="STRING" id="27342.A0A0H2R179"/>
<dbReference type="GO" id="GO:0016787">
    <property type="term" value="F:hydrolase activity"/>
    <property type="evidence" value="ECO:0007669"/>
    <property type="project" value="UniProtKB-KW"/>
</dbReference>
<feature type="signal peptide" evidence="1">
    <location>
        <begin position="1"/>
        <end position="19"/>
    </location>
</feature>
<name>A0A0H2R179_9AGAM</name>
<keyword evidence="4" id="KW-1185">Reference proteome</keyword>
<feature type="chain" id="PRO_5005201606" evidence="1">
    <location>
        <begin position="20"/>
        <end position="336"/>
    </location>
</feature>
<dbReference type="InterPro" id="IPR050266">
    <property type="entry name" value="AB_hydrolase_sf"/>
</dbReference>
<dbReference type="InterPro" id="IPR029058">
    <property type="entry name" value="AB_hydrolase_fold"/>
</dbReference>
<dbReference type="PANTHER" id="PTHR43798">
    <property type="entry name" value="MONOACYLGLYCEROL LIPASE"/>
    <property type="match status" value="1"/>
</dbReference>
<dbReference type="InterPro" id="IPR000073">
    <property type="entry name" value="AB_hydrolase_1"/>
</dbReference>
<evidence type="ECO:0000313" key="4">
    <source>
        <dbReference type="Proteomes" id="UP000053477"/>
    </source>
</evidence>
<dbReference type="Gene3D" id="3.40.50.1820">
    <property type="entry name" value="alpha/beta hydrolase"/>
    <property type="match status" value="1"/>
</dbReference>
<protein>
    <submittedName>
        <fullName evidence="3">Alpha/beta-hydrolase</fullName>
    </submittedName>
</protein>
<dbReference type="AlphaFoldDB" id="A0A0H2R179"/>
<keyword evidence="1" id="KW-0732">Signal</keyword>
<sequence length="336" mass="35585">MQFRSLFILVATSVASINAGSLITNTTPDSFAISAPEPTSSGALSAKTVKYVTSSDGLQIYADSNDNVGKPALVFTHGFKLTSAVFDRMFEDPTFSSSYHLVRYDLRGQGRSGVPTSAAGHASNLYADDFTAVSNAFNVTKPYFVAWSYGGTVLSDIAANLPSDTLFGSVYLGAVPSLGTSLANVVEPGALEVISLLADPTENSTVWEAAHTNFTTTLFLGPANGSDTPVETKWLWRGMMSAAPPFSYELAISRDVNPNASFALGAEGFPLQVIVGTNDQIVNGPALVDVLQAHFTKLDVVTIQGGGHLTFFQNVQDVIDAITQFVSENKWTGGSN</sequence>
<dbReference type="SUPFAM" id="SSF53474">
    <property type="entry name" value="alpha/beta-Hydrolases"/>
    <property type="match status" value="1"/>
</dbReference>
<evidence type="ECO:0000259" key="2">
    <source>
        <dbReference type="Pfam" id="PF12697"/>
    </source>
</evidence>
<evidence type="ECO:0000313" key="3">
    <source>
        <dbReference type="EMBL" id="KLO05439.1"/>
    </source>
</evidence>
<dbReference type="PANTHER" id="PTHR43798:SF33">
    <property type="entry name" value="HYDROLASE, PUTATIVE (AFU_ORTHOLOGUE AFUA_2G14860)-RELATED"/>
    <property type="match status" value="1"/>
</dbReference>
<dbReference type="GO" id="GO:0016020">
    <property type="term" value="C:membrane"/>
    <property type="evidence" value="ECO:0007669"/>
    <property type="project" value="TreeGrafter"/>
</dbReference>
<evidence type="ECO:0000256" key="1">
    <source>
        <dbReference type="SAM" id="SignalP"/>
    </source>
</evidence>
<reference evidence="3 4" key="1">
    <citation type="submission" date="2015-04" db="EMBL/GenBank/DDBJ databases">
        <title>Complete genome sequence of Schizopora paradoxa KUC8140, a cosmopolitan wood degrader in East Asia.</title>
        <authorList>
            <consortium name="DOE Joint Genome Institute"/>
            <person name="Min B."/>
            <person name="Park H."/>
            <person name="Jang Y."/>
            <person name="Kim J.-J."/>
            <person name="Kim K.H."/>
            <person name="Pangilinan J."/>
            <person name="Lipzen A."/>
            <person name="Riley R."/>
            <person name="Grigoriev I.V."/>
            <person name="Spatafora J.W."/>
            <person name="Choi I.-G."/>
        </authorList>
    </citation>
    <scope>NUCLEOTIDE SEQUENCE [LARGE SCALE GENOMIC DNA]</scope>
    <source>
        <strain evidence="3 4">KUC8140</strain>
    </source>
</reference>